<dbReference type="AlphaFoldDB" id="A0A1F4V3Y8"/>
<dbReference type="CDD" id="cd02208">
    <property type="entry name" value="cupin_RmlC-like"/>
    <property type="match status" value="1"/>
</dbReference>
<dbReference type="EMBL" id="MEUT01000008">
    <property type="protein sequence ID" value="OGC51917.1"/>
    <property type="molecule type" value="Genomic_DNA"/>
</dbReference>
<dbReference type="InterPro" id="IPR014710">
    <property type="entry name" value="RmlC-like_jellyroll"/>
</dbReference>
<organism evidence="1 2">
    <name type="scientific">candidate division WWE3 bacterium RBG_16_37_10</name>
    <dbReference type="NCBI Taxonomy" id="1802610"/>
    <lineage>
        <taxon>Bacteria</taxon>
        <taxon>Katanobacteria</taxon>
    </lineage>
</organism>
<protein>
    <recommendedName>
        <fullName evidence="3">Cupin 2 conserved barrel domain-containing protein</fullName>
    </recommendedName>
</protein>
<accession>A0A1F4V3Y8</accession>
<sequence>MAELLIKVTYNIRFLNYNLQLRKVFIYIFGEDTYRKVRRTKLYQLIKHKNPVFLSKSEFTVIRNNKIKCCFCDALEESRKYVALHRKLLKREGPAITIATLSGGYQQPFHKHNLHPEYVLTLGPLALKYYDNGEIKTINLNFGDVLYVPTIVQHTIKNNSSTPVVTIAVKPIVESRIFLSHDNEYKTVPGSVRTLHGNRQKLTYGTKITHEISNDKNFKYMIETIEIDAKGTFNLEPNYIKHYSSEEVVISLESPPLEVDDKYTTDILNTGDSLYIKHKLGYRITNTGNSKALLYRVVILES</sequence>
<dbReference type="Proteomes" id="UP000177371">
    <property type="component" value="Unassembled WGS sequence"/>
</dbReference>
<evidence type="ECO:0008006" key="3">
    <source>
        <dbReference type="Google" id="ProtNLM"/>
    </source>
</evidence>
<name>A0A1F4V3Y8_UNCKA</name>
<gene>
    <name evidence="1" type="ORF">A2W32_01345</name>
</gene>
<dbReference type="InterPro" id="IPR011051">
    <property type="entry name" value="RmlC_Cupin_sf"/>
</dbReference>
<evidence type="ECO:0000313" key="1">
    <source>
        <dbReference type="EMBL" id="OGC51917.1"/>
    </source>
</evidence>
<dbReference type="SUPFAM" id="SSF51182">
    <property type="entry name" value="RmlC-like cupins"/>
    <property type="match status" value="1"/>
</dbReference>
<reference evidence="1 2" key="1">
    <citation type="journal article" date="2016" name="Nat. Commun.">
        <title>Thousands of microbial genomes shed light on interconnected biogeochemical processes in an aquifer system.</title>
        <authorList>
            <person name="Anantharaman K."/>
            <person name="Brown C.T."/>
            <person name="Hug L.A."/>
            <person name="Sharon I."/>
            <person name="Castelle C.J."/>
            <person name="Probst A.J."/>
            <person name="Thomas B.C."/>
            <person name="Singh A."/>
            <person name="Wilkins M.J."/>
            <person name="Karaoz U."/>
            <person name="Brodie E.L."/>
            <person name="Williams K.H."/>
            <person name="Hubbard S.S."/>
            <person name="Banfield J.F."/>
        </authorList>
    </citation>
    <scope>NUCLEOTIDE SEQUENCE [LARGE SCALE GENOMIC DNA]</scope>
</reference>
<proteinExistence type="predicted"/>
<dbReference type="Gene3D" id="2.60.120.10">
    <property type="entry name" value="Jelly Rolls"/>
    <property type="match status" value="1"/>
</dbReference>
<evidence type="ECO:0000313" key="2">
    <source>
        <dbReference type="Proteomes" id="UP000177371"/>
    </source>
</evidence>
<comment type="caution">
    <text evidence="1">The sequence shown here is derived from an EMBL/GenBank/DDBJ whole genome shotgun (WGS) entry which is preliminary data.</text>
</comment>